<gene>
    <name evidence="1" type="ORF">GCM10009430_37420</name>
</gene>
<protein>
    <submittedName>
        <fullName evidence="1">Uncharacterized protein</fullName>
    </submittedName>
</protein>
<proteinExistence type="predicted"/>
<dbReference type="EMBL" id="BAAAGE010000003">
    <property type="protein sequence ID" value="GAA0728348.1"/>
    <property type="molecule type" value="Genomic_DNA"/>
</dbReference>
<evidence type="ECO:0000313" key="2">
    <source>
        <dbReference type="Proteomes" id="UP001501758"/>
    </source>
</evidence>
<accession>A0ABN1J4C2</accession>
<reference evidence="1 2" key="1">
    <citation type="journal article" date="2019" name="Int. J. Syst. Evol. Microbiol.">
        <title>The Global Catalogue of Microorganisms (GCM) 10K type strain sequencing project: providing services to taxonomists for standard genome sequencing and annotation.</title>
        <authorList>
            <consortium name="The Broad Institute Genomics Platform"/>
            <consortium name="The Broad Institute Genome Sequencing Center for Infectious Disease"/>
            <person name="Wu L."/>
            <person name="Ma J."/>
        </authorList>
    </citation>
    <scope>NUCLEOTIDE SEQUENCE [LARGE SCALE GENOMIC DNA]</scope>
    <source>
        <strain evidence="1 2">JCM 15974</strain>
    </source>
</reference>
<organism evidence="1 2">
    <name type="scientific">Aquimarina litoralis</name>
    <dbReference type="NCBI Taxonomy" id="584605"/>
    <lineage>
        <taxon>Bacteria</taxon>
        <taxon>Pseudomonadati</taxon>
        <taxon>Bacteroidota</taxon>
        <taxon>Flavobacteriia</taxon>
        <taxon>Flavobacteriales</taxon>
        <taxon>Flavobacteriaceae</taxon>
        <taxon>Aquimarina</taxon>
    </lineage>
</organism>
<sequence length="76" mass="8654">MFFGFEKAYIIFIELISVQMNSANLELFDEGTVAPIPIPKIKRAPNVDINILGVIITDPTFKDFNFIKYLLFNIGN</sequence>
<evidence type="ECO:0000313" key="1">
    <source>
        <dbReference type="EMBL" id="GAA0728348.1"/>
    </source>
</evidence>
<keyword evidence="2" id="KW-1185">Reference proteome</keyword>
<dbReference type="Proteomes" id="UP001501758">
    <property type="component" value="Unassembled WGS sequence"/>
</dbReference>
<name>A0ABN1J4C2_9FLAO</name>
<comment type="caution">
    <text evidence="1">The sequence shown here is derived from an EMBL/GenBank/DDBJ whole genome shotgun (WGS) entry which is preliminary data.</text>
</comment>